<feature type="transmembrane region" description="Helical" evidence="1">
    <location>
        <begin position="48"/>
        <end position="76"/>
    </location>
</feature>
<feature type="transmembrane region" description="Helical" evidence="1">
    <location>
        <begin position="123"/>
        <end position="143"/>
    </location>
</feature>
<comment type="caution">
    <text evidence="2">The sequence shown here is derived from an EMBL/GenBank/DDBJ whole genome shotgun (WGS) entry which is preliminary data.</text>
</comment>
<evidence type="ECO:0000313" key="3">
    <source>
        <dbReference type="Proteomes" id="UP001296993"/>
    </source>
</evidence>
<dbReference type="EMBL" id="JAGIOF010000004">
    <property type="protein sequence ID" value="MBP2388626.1"/>
    <property type="molecule type" value="Genomic_DNA"/>
</dbReference>
<name>A0ABS4XJJ2_9MICC</name>
<feature type="transmembrane region" description="Helical" evidence="1">
    <location>
        <begin position="12"/>
        <end position="36"/>
    </location>
</feature>
<sequence>MASLPAQNLGRLFFPLLGIAVLIGTVAGTLTMTLLLVPDGWSADTTPFVLFLAAVFGALASIPPVVGAAVAVGIQGKRHLPSSGNRQSLVAALGATVGAIVPALTCVAITFNQPNEVETSLWIGASFILVCFCLALATFRGMLSFVSKRQKQPA</sequence>
<evidence type="ECO:0000313" key="2">
    <source>
        <dbReference type="EMBL" id="MBP2388626.1"/>
    </source>
</evidence>
<gene>
    <name evidence="2" type="ORF">JOF47_004199</name>
</gene>
<proteinExistence type="predicted"/>
<accession>A0ABS4XJJ2</accession>
<reference evidence="2 3" key="1">
    <citation type="submission" date="2021-03" db="EMBL/GenBank/DDBJ databases">
        <title>Sequencing the genomes of 1000 actinobacteria strains.</title>
        <authorList>
            <person name="Klenk H.-P."/>
        </authorList>
    </citation>
    <scope>NUCLEOTIDE SEQUENCE [LARGE SCALE GENOMIC DNA]</scope>
    <source>
        <strain evidence="2 3">DSM 15797</strain>
    </source>
</reference>
<evidence type="ECO:0000256" key="1">
    <source>
        <dbReference type="SAM" id="Phobius"/>
    </source>
</evidence>
<organism evidence="2 3">
    <name type="scientific">Paeniglutamicibacter kerguelensis</name>
    <dbReference type="NCBI Taxonomy" id="254788"/>
    <lineage>
        <taxon>Bacteria</taxon>
        <taxon>Bacillati</taxon>
        <taxon>Actinomycetota</taxon>
        <taxon>Actinomycetes</taxon>
        <taxon>Micrococcales</taxon>
        <taxon>Micrococcaceae</taxon>
        <taxon>Paeniglutamicibacter</taxon>
    </lineage>
</organism>
<keyword evidence="1" id="KW-0812">Transmembrane</keyword>
<feature type="transmembrane region" description="Helical" evidence="1">
    <location>
        <begin position="88"/>
        <end position="111"/>
    </location>
</feature>
<keyword evidence="1" id="KW-0472">Membrane</keyword>
<dbReference type="RefSeq" id="WP_210002368.1">
    <property type="nucleotide sequence ID" value="NZ_BAAAJY010000004.1"/>
</dbReference>
<keyword evidence="3" id="KW-1185">Reference proteome</keyword>
<keyword evidence="1" id="KW-1133">Transmembrane helix</keyword>
<protein>
    <submittedName>
        <fullName evidence="2">Uncharacterized protein</fullName>
    </submittedName>
</protein>
<dbReference type="Proteomes" id="UP001296993">
    <property type="component" value="Unassembled WGS sequence"/>
</dbReference>